<dbReference type="GO" id="GO:0017025">
    <property type="term" value="F:TBP-class protein binding"/>
    <property type="evidence" value="ECO:0007669"/>
    <property type="project" value="InterPro"/>
</dbReference>
<dbReference type="InterPro" id="IPR013150">
    <property type="entry name" value="TFIIB_cyclin"/>
</dbReference>
<protein>
    <submittedName>
        <fullName evidence="4">Transcription initiation factor TFIIB, Brf1 subunit/Transcription initiation factor TFIIB</fullName>
    </submittedName>
</protein>
<evidence type="ECO:0000256" key="1">
    <source>
        <dbReference type="ARBA" id="ARBA00023015"/>
    </source>
</evidence>
<evidence type="ECO:0000313" key="5">
    <source>
        <dbReference type="Proteomes" id="UP000663586"/>
    </source>
</evidence>
<dbReference type="CDD" id="cd00043">
    <property type="entry name" value="CYCLIN_SF"/>
    <property type="match status" value="1"/>
</dbReference>
<gene>
    <name evidence="4" type="primary">sua79</name>
    <name evidence="4" type="ORF">AArcS_2884</name>
</gene>
<keyword evidence="1" id="KW-0805">Transcription regulation</keyword>
<dbReference type="KEGG" id="hara:AArcS_2884"/>
<feature type="domain" description="Transcription factor TFIIB cyclin-like" evidence="3">
    <location>
        <begin position="108"/>
        <end position="181"/>
    </location>
</feature>
<dbReference type="InterPro" id="IPR000812">
    <property type="entry name" value="TFIIB"/>
</dbReference>
<proteinExistence type="predicted"/>
<reference evidence="4" key="1">
    <citation type="submission" date="2020-11" db="EMBL/GenBank/DDBJ databases">
        <title>Carbohydrate-dependent, anaerobic sulfur respiration: A novel catabolism in halophilic archaea.</title>
        <authorList>
            <person name="Sorokin D.Y."/>
            <person name="Messina E."/>
            <person name="Smedile F."/>
            <person name="La Cono V."/>
            <person name="Hallsworth J.E."/>
            <person name="Yakimov M.M."/>
        </authorList>
    </citation>
    <scope>NUCLEOTIDE SEQUENCE</scope>
    <source>
        <strain evidence="4">AArc-S</strain>
    </source>
</reference>
<dbReference type="InterPro" id="IPR036915">
    <property type="entry name" value="Cyclin-like_sf"/>
</dbReference>
<dbReference type="Pfam" id="PF00382">
    <property type="entry name" value="TFIIB"/>
    <property type="match status" value="1"/>
</dbReference>
<dbReference type="GO" id="GO:0097550">
    <property type="term" value="C:transcription preinitiation complex"/>
    <property type="evidence" value="ECO:0007669"/>
    <property type="project" value="TreeGrafter"/>
</dbReference>
<dbReference type="EMBL" id="CP064786">
    <property type="protein sequence ID" value="QSG04073.1"/>
    <property type="molecule type" value="Genomic_DNA"/>
</dbReference>
<dbReference type="Proteomes" id="UP000663586">
    <property type="component" value="Chromosome"/>
</dbReference>
<keyword evidence="2" id="KW-0804">Transcription</keyword>
<name>A0A897MYB6_9EURY</name>
<dbReference type="AlphaFoldDB" id="A0A897MYB6"/>
<dbReference type="GO" id="GO:0070897">
    <property type="term" value="P:transcription preinitiation complex assembly"/>
    <property type="evidence" value="ECO:0007669"/>
    <property type="project" value="InterPro"/>
</dbReference>
<sequence>MLLYIGTEIERMGEALDAAEDTMVDGIRLGGDVLRSGYDYDSIDSVAGACFHLACTRQDEPISLPDIADQARKSQKNIQHLSAKLMSELEIQPTPVEADTYLDDGIEEFGFTEDQAAECFELLERGKDRNLHSGLAPTTVAGAILYAVAKKHGLDVRQREISEFVNKTDVSIRNNYKSFLKLADDVPVDVLPPQTLDEAIAALQTTFSEHPAVYADDAREISTGADVGDSASDAGIVGGAYLSVAQAHGEELTAGDLSTELGVGSQTIAKYNEMFTDDD</sequence>
<evidence type="ECO:0000256" key="2">
    <source>
        <dbReference type="ARBA" id="ARBA00023163"/>
    </source>
</evidence>
<evidence type="ECO:0000259" key="3">
    <source>
        <dbReference type="Pfam" id="PF00382"/>
    </source>
</evidence>
<dbReference type="SUPFAM" id="SSF47954">
    <property type="entry name" value="Cyclin-like"/>
    <property type="match status" value="2"/>
</dbReference>
<organism evidence="4 5">
    <name type="scientific">Natranaeroarchaeum sulfidigenes</name>
    <dbReference type="NCBI Taxonomy" id="2784880"/>
    <lineage>
        <taxon>Archaea</taxon>
        <taxon>Methanobacteriati</taxon>
        <taxon>Methanobacteriota</taxon>
        <taxon>Stenosarchaea group</taxon>
        <taxon>Halobacteria</taxon>
        <taxon>Halobacteriales</taxon>
        <taxon>Natronoarchaeaceae</taxon>
        <taxon>Natranaeroarchaeum</taxon>
    </lineage>
</organism>
<keyword evidence="5" id="KW-1185">Reference proteome</keyword>
<evidence type="ECO:0000313" key="4">
    <source>
        <dbReference type="EMBL" id="QSG04073.1"/>
    </source>
</evidence>
<dbReference type="PANTHER" id="PTHR11618">
    <property type="entry name" value="TRANSCRIPTION INITIATION FACTOR IIB-RELATED"/>
    <property type="match status" value="1"/>
</dbReference>
<dbReference type="PANTHER" id="PTHR11618:SF13">
    <property type="entry name" value="TRANSCRIPTION INITIATION FACTOR IIB"/>
    <property type="match status" value="1"/>
</dbReference>
<accession>A0A897MYB6</accession>
<dbReference type="Gene3D" id="1.10.472.10">
    <property type="entry name" value="Cyclin-like"/>
    <property type="match status" value="2"/>
</dbReference>
<dbReference type="PRINTS" id="PR00685">
    <property type="entry name" value="TIFACTORIIB"/>
</dbReference>